<comment type="caution">
    <text evidence="3">The sequence shown here is derived from an EMBL/GenBank/DDBJ whole genome shotgun (WGS) entry which is preliminary data.</text>
</comment>
<evidence type="ECO:0008006" key="5">
    <source>
        <dbReference type="Google" id="ProtNLM"/>
    </source>
</evidence>
<evidence type="ECO:0000256" key="2">
    <source>
        <dbReference type="SAM" id="MobiDB-lite"/>
    </source>
</evidence>
<evidence type="ECO:0000313" key="3">
    <source>
        <dbReference type="EMBL" id="GHH98728.1"/>
    </source>
</evidence>
<evidence type="ECO:0000313" key="4">
    <source>
        <dbReference type="Proteomes" id="UP000637074"/>
    </source>
</evidence>
<evidence type="ECO:0000256" key="1">
    <source>
        <dbReference type="SAM" id="Coils"/>
    </source>
</evidence>
<reference evidence="3 4" key="1">
    <citation type="journal article" date="2022" name="Int. J. Syst. Evol. Microbiol.">
        <title>Neobacillus kokaensis sp. nov., isolated from soil.</title>
        <authorList>
            <person name="Yuki K."/>
            <person name="Matsubara H."/>
            <person name="Yamaguchi S."/>
        </authorList>
    </citation>
    <scope>NUCLEOTIDE SEQUENCE [LARGE SCALE GENOMIC DNA]</scope>
    <source>
        <strain evidence="3 4">LOB 377</strain>
    </source>
</reference>
<proteinExistence type="predicted"/>
<feature type="region of interest" description="Disordered" evidence="2">
    <location>
        <begin position="54"/>
        <end position="74"/>
    </location>
</feature>
<keyword evidence="1" id="KW-0175">Coiled coil</keyword>
<dbReference type="EMBL" id="BNDS01000008">
    <property type="protein sequence ID" value="GHH98728.1"/>
    <property type="molecule type" value="Genomic_DNA"/>
</dbReference>
<dbReference type="Proteomes" id="UP000637074">
    <property type="component" value="Unassembled WGS sequence"/>
</dbReference>
<accession>A0ABQ3N415</accession>
<protein>
    <recommendedName>
        <fullName evidence="5">Transposase</fullName>
    </recommendedName>
</protein>
<dbReference type="RefSeq" id="WP_191272840.1">
    <property type="nucleotide sequence ID" value="NZ_BNDS01000008.1"/>
</dbReference>
<organism evidence="3 4">
    <name type="scientific">Neobacillus kokaensis</name>
    <dbReference type="NCBI Taxonomy" id="2759023"/>
    <lineage>
        <taxon>Bacteria</taxon>
        <taxon>Bacillati</taxon>
        <taxon>Bacillota</taxon>
        <taxon>Bacilli</taxon>
        <taxon>Bacillales</taxon>
        <taxon>Bacillaceae</taxon>
        <taxon>Neobacillus</taxon>
    </lineage>
</organism>
<gene>
    <name evidence="3" type="ORF">AM1BK_22710</name>
</gene>
<sequence length="74" mass="8864">MRFNEKDAENLEQLLESLIKMVGKANKNCDSLQKRVSQLEWMIREQQIELRGRNSIRIYSSHPRKQREKVPNHS</sequence>
<name>A0ABQ3N415_9BACI</name>
<keyword evidence="4" id="KW-1185">Reference proteome</keyword>
<feature type="coiled-coil region" evidence="1">
    <location>
        <begin position="1"/>
        <end position="49"/>
    </location>
</feature>